<proteinExistence type="predicted"/>
<protein>
    <submittedName>
        <fullName evidence="1">Uncharacterized protein</fullName>
    </submittedName>
</protein>
<organism evidence="1">
    <name type="scientific">Arundo donax</name>
    <name type="common">Giant reed</name>
    <name type="synonym">Donax arundinaceus</name>
    <dbReference type="NCBI Taxonomy" id="35708"/>
    <lineage>
        <taxon>Eukaryota</taxon>
        <taxon>Viridiplantae</taxon>
        <taxon>Streptophyta</taxon>
        <taxon>Embryophyta</taxon>
        <taxon>Tracheophyta</taxon>
        <taxon>Spermatophyta</taxon>
        <taxon>Magnoliopsida</taxon>
        <taxon>Liliopsida</taxon>
        <taxon>Poales</taxon>
        <taxon>Poaceae</taxon>
        <taxon>PACMAD clade</taxon>
        <taxon>Arundinoideae</taxon>
        <taxon>Arundineae</taxon>
        <taxon>Arundo</taxon>
    </lineage>
</organism>
<reference evidence="1" key="2">
    <citation type="journal article" date="2015" name="Data Brief">
        <title>Shoot transcriptome of the giant reed, Arundo donax.</title>
        <authorList>
            <person name="Barrero R.A."/>
            <person name="Guerrero F.D."/>
            <person name="Moolhuijzen P."/>
            <person name="Goolsby J.A."/>
            <person name="Tidwell J."/>
            <person name="Bellgard S.E."/>
            <person name="Bellgard M.I."/>
        </authorList>
    </citation>
    <scope>NUCLEOTIDE SEQUENCE</scope>
    <source>
        <tissue evidence="1">Shoot tissue taken approximately 20 cm above the soil surface</tissue>
    </source>
</reference>
<dbReference type="EMBL" id="GBRH01158865">
    <property type="protein sequence ID" value="JAE39031.1"/>
    <property type="molecule type" value="Transcribed_RNA"/>
</dbReference>
<reference evidence="1" key="1">
    <citation type="submission" date="2014-09" db="EMBL/GenBank/DDBJ databases">
        <authorList>
            <person name="Magalhaes I.L.F."/>
            <person name="Oliveira U."/>
            <person name="Santos F.R."/>
            <person name="Vidigal T.H.D.A."/>
            <person name="Brescovit A.D."/>
            <person name="Santos A.J."/>
        </authorList>
    </citation>
    <scope>NUCLEOTIDE SEQUENCE</scope>
    <source>
        <tissue evidence="1">Shoot tissue taken approximately 20 cm above the soil surface</tissue>
    </source>
</reference>
<sequence length="18" mass="2327">MYPRTFWLFISLFTNNIY</sequence>
<evidence type="ECO:0000313" key="1">
    <source>
        <dbReference type="EMBL" id="JAE39031.1"/>
    </source>
</evidence>
<name>A0A0A9HVZ0_ARUDO</name>
<dbReference type="AlphaFoldDB" id="A0A0A9HVZ0"/>
<accession>A0A0A9HVZ0</accession>